<organism evidence="3 4">
    <name type="scientific">Croceimicrobium hydrocarbonivorans</name>
    <dbReference type="NCBI Taxonomy" id="2761580"/>
    <lineage>
        <taxon>Bacteria</taxon>
        <taxon>Pseudomonadati</taxon>
        <taxon>Bacteroidota</taxon>
        <taxon>Flavobacteriia</taxon>
        <taxon>Flavobacteriales</taxon>
        <taxon>Owenweeksiaceae</taxon>
        <taxon>Croceimicrobium</taxon>
    </lineage>
</organism>
<sequence>MADFHQYPHGLIGNCAYLALINKDTNIDWMCLPRFDSSFVFGALIAGEKGGEFSIKPAEGEYLVRQEYRNNTNILETEVNQGSDAYKVIDMAPRFMQTDRYYRPLMLVRKIEPIRGLPRVKVRCRPTGDYGKKQLDRERGSNHLRFFGLDESLRLTTDIPLNYIIEEREFVVDRPFYLFLTYGAPLEGEIVKTAENFLSQTTKYWQRWVKSTSIGKLFQKEVIRSALTLKICQYEDTGAIVAAPTTSLPEINGGGRNWDYRFSWMRDTFYTLNAFNHIGHFEEMEKYFSFLANIPMHEKDKIQPLYGIVGQSKLTEEILDLPGYMGNNRPVRIGNDAYTHIQNDVYGQILLAILPLYVDRRFNNFSSASSEQLVMSVLEKIERTINDPDAGLWEFRGMALKHTYTNLFQWAGSAAAAKMAEQFEHPNLARMAQALQKRAAANIEKTYSAERRAYTHAINSPHLDASTLQLILMNYIPHDSQKARDHLKALESELKVGKGLFFRYIHEDDFGKPENTFMICGFWYAEALACVGRIDEACEAFEELCNYGNHLGLFAEDIDPETGSQWGNFPQAYSHVGLVNAAYRINNKINEPNFL</sequence>
<evidence type="ECO:0000259" key="1">
    <source>
        <dbReference type="Pfam" id="PF00723"/>
    </source>
</evidence>
<dbReference type="InterPro" id="IPR045582">
    <property type="entry name" value="Trehalase-like_N"/>
</dbReference>
<feature type="domain" description="GH15-like" evidence="1">
    <location>
        <begin position="220"/>
        <end position="583"/>
    </location>
</feature>
<keyword evidence="3" id="KW-0378">Hydrolase</keyword>
<name>A0A7H0VJQ8_9FLAO</name>
<dbReference type="AlphaFoldDB" id="A0A7H0VJQ8"/>
<proteinExistence type="predicted"/>
<dbReference type="Gene3D" id="1.50.10.10">
    <property type="match status" value="1"/>
</dbReference>
<evidence type="ECO:0000259" key="2">
    <source>
        <dbReference type="Pfam" id="PF19291"/>
    </source>
</evidence>
<reference evidence="3 4" key="1">
    <citation type="submission" date="2020-08" db="EMBL/GenBank/DDBJ databases">
        <title>Croceimicrobium hydrocarbonivorans gen. nov., sp. nov., a novel marine bacterium isolated from a bacterial consortium that degrades polyethylene terephthalate.</title>
        <authorList>
            <person name="Liu R."/>
        </authorList>
    </citation>
    <scope>NUCLEOTIDE SEQUENCE [LARGE SCALE GENOMIC DNA]</scope>
    <source>
        <strain evidence="3 4">A20-9</strain>
    </source>
</reference>
<dbReference type="GO" id="GO:0005975">
    <property type="term" value="P:carbohydrate metabolic process"/>
    <property type="evidence" value="ECO:0007669"/>
    <property type="project" value="InterPro"/>
</dbReference>
<evidence type="ECO:0000313" key="4">
    <source>
        <dbReference type="Proteomes" id="UP000516305"/>
    </source>
</evidence>
<feature type="domain" description="Trehalase-like N-terminal" evidence="2">
    <location>
        <begin position="10"/>
        <end position="156"/>
    </location>
</feature>
<dbReference type="SUPFAM" id="SSF48208">
    <property type="entry name" value="Six-hairpin glycosidases"/>
    <property type="match status" value="1"/>
</dbReference>
<gene>
    <name evidence="3" type="ORF">H4K34_08955</name>
</gene>
<dbReference type="PANTHER" id="PTHR31616">
    <property type="entry name" value="TREHALASE"/>
    <property type="match status" value="1"/>
</dbReference>
<accession>A0A7H0VJQ8</accession>
<evidence type="ECO:0000313" key="3">
    <source>
        <dbReference type="EMBL" id="QNR25956.1"/>
    </source>
</evidence>
<dbReference type="RefSeq" id="WP_210760482.1">
    <property type="nucleotide sequence ID" value="NZ_CP060139.1"/>
</dbReference>
<dbReference type="GO" id="GO:0004553">
    <property type="term" value="F:hydrolase activity, hydrolyzing O-glycosyl compounds"/>
    <property type="evidence" value="ECO:0007669"/>
    <property type="project" value="UniProtKB-ARBA"/>
</dbReference>
<dbReference type="Pfam" id="PF19291">
    <property type="entry name" value="TREH_N"/>
    <property type="match status" value="1"/>
</dbReference>
<dbReference type="InterPro" id="IPR008928">
    <property type="entry name" value="6-hairpin_glycosidase_sf"/>
</dbReference>
<dbReference type="Pfam" id="PF00723">
    <property type="entry name" value="Glyco_hydro_15"/>
    <property type="match status" value="1"/>
</dbReference>
<dbReference type="EMBL" id="CP060139">
    <property type="protein sequence ID" value="QNR25956.1"/>
    <property type="molecule type" value="Genomic_DNA"/>
</dbReference>
<keyword evidence="4" id="KW-1185">Reference proteome</keyword>
<dbReference type="KEGG" id="chyd:H4K34_08955"/>
<dbReference type="PANTHER" id="PTHR31616:SF0">
    <property type="entry name" value="GLUCAN 1,4-ALPHA-GLUCOSIDASE"/>
    <property type="match status" value="1"/>
</dbReference>
<dbReference type="Proteomes" id="UP000516305">
    <property type="component" value="Chromosome"/>
</dbReference>
<dbReference type="InterPro" id="IPR012341">
    <property type="entry name" value="6hp_glycosidase-like_sf"/>
</dbReference>
<protein>
    <submittedName>
        <fullName evidence="3">Glycoside hydrolase family 15 protein</fullName>
    </submittedName>
</protein>
<dbReference type="InterPro" id="IPR011613">
    <property type="entry name" value="GH15-like"/>
</dbReference>